<evidence type="ECO:0000256" key="6">
    <source>
        <dbReference type="ARBA" id="ARBA00023015"/>
    </source>
</evidence>
<feature type="compositionally biased region" description="Basic and acidic residues" evidence="10">
    <location>
        <begin position="720"/>
        <end position="737"/>
    </location>
</feature>
<feature type="region of interest" description="Disordered" evidence="10">
    <location>
        <begin position="117"/>
        <end position="163"/>
    </location>
</feature>
<evidence type="ECO:0000256" key="2">
    <source>
        <dbReference type="ARBA" id="ARBA00022723"/>
    </source>
</evidence>
<feature type="domain" description="C2H2-type" evidence="11">
    <location>
        <begin position="649"/>
        <end position="676"/>
    </location>
</feature>
<gene>
    <name evidence="12" type="ORF">ONE63_005873</name>
</gene>
<keyword evidence="5" id="KW-0862">Zinc</keyword>
<dbReference type="AlphaFoldDB" id="A0AAV7Y334"/>
<keyword evidence="8" id="KW-0539">Nucleus</keyword>
<evidence type="ECO:0000256" key="1">
    <source>
        <dbReference type="ARBA" id="ARBA00004123"/>
    </source>
</evidence>
<comment type="subcellular location">
    <subcellularLocation>
        <location evidence="1">Nucleus</location>
    </subcellularLocation>
</comment>
<evidence type="ECO:0000256" key="4">
    <source>
        <dbReference type="ARBA" id="ARBA00022771"/>
    </source>
</evidence>
<dbReference type="SUPFAM" id="SSF57667">
    <property type="entry name" value="beta-beta-alpha zinc fingers"/>
    <property type="match status" value="6"/>
</dbReference>
<feature type="domain" description="C2H2-type" evidence="11">
    <location>
        <begin position="500"/>
        <end position="522"/>
    </location>
</feature>
<evidence type="ECO:0000313" key="12">
    <source>
        <dbReference type="EMBL" id="KAJ1531043.1"/>
    </source>
</evidence>
<feature type="region of interest" description="Disordered" evidence="10">
    <location>
        <begin position="695"/>
        <end position="741"/>
    </location>
</feature>
<dbReference type="PROSITE" id="PS00028">
    <property type="entry name" value="ZINC_FINGER_C2H2_1"/>
    <property type="match status" value="7"/>
</dbReference>
<dbReference type="GO" id="GO:0008270">
    <property type="term" value="F:zinc ion binding"/>
    <property type="evidence" value="ECO:0007669"/>
    <property type="project" value="UniProtKB-KW"/>
</dbReference>
<feature type="compositionally biased region" description="Low complexity" evidence="10">
    <location>
        <begin position="151"/>
        <end position="163"/>
    </location>
</feature>
<feature type="domain" description="C2H2-type" evidence="11">
    <location>
        <begin position="385"/>
        <end position="415"/>
    </location>
</feature>
<dbReference type="EMBL" id="JAPTSV010000002">
    <property type="protein sequence ID" value="KAJ1531043.1"/>
    <property type="molecule type" value="Genomic_DNA"/>
</dbReference>
<dbReference type="PANTHER" id="PTHR24399:SF70">
    <property type="entry name" value="C2H2-TYPE DOMAIN-CONTAINING PROTEIN"/>
    <property type="match status" value="1"/>
</dbReference>
<evidence type="ECO:0000256" key="9">
    <source>
        <dbReference type="PROSITE-ProRule" id="PRU00042"/>
    </source>
</evidence>
<dbReference type="GO" id="GO:0001227">
    <property type="term" value="F:DNA-binding transcription repressor activity, RNA polymerase II-specific"/>
    <property type="evidence" value="ECO:0007669"/>
    <property type="project" value="TreeGrafter"/>
</dbReference>
<keyword evidence="13" id="KW-1185">Reference proteome</keyword>
<evidence type="ECO:0000256" key="3">
    <source>
        <dbReference type="ARBA" id="ARBA00022737"/>
    </source>
</evidence>
<dbReference type="Proteomes" id="UP001075354">
    <property type="component" value="Chromosome 2"/>
</dbReference>
<proteinExistence type="predicted"/>
<protein>
    <recommendedName>
        <fullName evidence="11">C2H2-type domain-containing protein</fullName>
    </recommendedName>
</protein>
<name>A0AAV7Y334_9NEOP</name>
<keyword evidence="6" id="KW-0805">Transcription regulation</keyword>
<evidence type="ECO:0000256" key="8">
    <source>
        <dbReference type="ARBA" id="ARBA00023242"/>
    </source>
</evidence>
<dbReference type="SMART" id="SM00355">
    <property type="entry name" value="ZnF_C2H2"/>
    <property type="match status" value="15"/>
</dbReference>
<dbReference type="GO" id="GO:0000978">
    <property type="term" value="F:RNA polymerase II cis-regulatory region sequence-specific DNA binding"/>
    <property type="evidence" value="ECO:0007669"/>
    <property type="project" value="TreeGrafter"/>
</dbReference>
<keyword evidence="4 9" id="KW-0863">Zinc-finger</keyword>
<keyword evidence="7" id="KW-0804">Transcription</keyword>
<dbReference type="PANTHER" id="PTHR24399">
    <property type="entry name" value="ZINC FINGER AND BTB DOMAIN-CONTAINING"/>
    <property type="match status" value="1"/>
</dbReference>
<dbReference type="InterPro" id="IPR013087">
    <property type="entry name" value="Znf_C2H2_type"/>
</dbReference>
<dbReference type="GO" id="GO:0005654">
    <property type="term" value="C:nucleoplasm"/>
    <property type="evidence" value="ECO:0007669"/>
    <property type="project" value="TreeGrafter"/>
</dbReference>
<feature type="domain" description="C2H2-type" evidence="11">
    <location>
        <begin position="327"/>
        <end position="354"/>
    </location>
</feature>
<evidence type="ECO:0000259" key="11">
    <source>
        <dbReference type="PROSITE" id="PS50157"/>
    </source>
</evidence>
<feature type="compositionally biased region" description="Polar residues" evidence="10">
    <location>
        <begin position="127"/>
        <end position="139"/>
    </location>
</feature>
<dbReference type="PROSITE" id="PS50157">
    <property type="entry name" value="ZINC_FINGER_C2H2_2"/>
    <property type="match status" value="8"/>
</dbReference>
<evidence type="ECO:0000256" key="7">
    <source>
        <dbReference type="ARBA" id="ARBA00023163"/>
    </source>
</evidence>
<evidence type="ECO:0000256" key="10">
    <source>
        <dbReference type="SAM" id="MobiDB-lite"/>
    </source>
</evidence>
<dbReference type="Gene3D" id="3.30.160.60">
    <property type="entry name" value="Classic Zinc Finger"/>
    <property type="match status" value="7"/>
</dbReference>
<evidence type="ECO:0000256" key="5">
    <source>
        <dbReference type="ARBA" id="ARBA00022833"/>
    </source>
</evidence>
<reference evidence="12" key="1">
    <citation type="submission" date="2022-12" db="EMBL/GenBank/DDBJ databases">
        <title>Chromosome-level genome assembly of the bean flower thrips Megalurothrips usitatus.</title>
        <authorList>
            <person name="Ma L."/>
            <person name="Liu Q."/>
            <person name="Li H."/>
            <person name="Cai W."/>
        </authorList>
    </citation>
    <scope>NUCLEOTIDE SEQUENCE</scope>
    <source>
        <strain evidence="12">Cailab_2022a</strain>
    </source>
</reference>
<dbReference type="FunFam" id="3.30.160.60:FF:000145">
    <property type="entry name" value="Zinc finger protein 574"/>
    <property type="match status" value="1"/>
</dbReference>
<feature type="domain" description="C2H2-type" evidence="11">
    <location>
        <begin position="591"/>
        <end position="618"/>
    </location>
</feature>
<feature type="domain" description="C2H2-type" evidence="11">
    <location>
        <begin position="441"/>
        <end position="468"/>
    </location>
</feature>
<dbReference type="Pfam" id="PF00096">
    <property type="entry name" value="zf-C2H2"/>
    <property type="match status" value="2"/>
</dbReference>
<evidence type="ECO:0000313" key="13">
    <source>
        <dbReference type="Proteomes" id="UP001075354"/>
    </source>
</evidence>
<sequence>MRVLGRYMKMPAKPRKKPMSLSAFKKKVGSMLETISRLETTERTEAYGYLQNCVNILGVHKLGLNHADVVNLIPKSDAAGSSKETSRTTTKEPEGECATEIVKECVKEAAEELKFQSPEKVAKESVATPNKSASESTVKASPLKGTKMGLSSSPSSSSSSSIQVSVISRNERANVINYSKSDTSSQTRRDVIKCEAALDNDLVSSPANSSSIQTNLHCIWLSDEGVRKSVVSSTSDPTGCQDHEVVSNSILSVECELGSGDPEETKDKEPLVTCAECGVKLKSRRAMLVHLDRHVSIPVSCRACHRSFNSLSALTFHFEDFCISKTLVCPQCEEVFTCRTHFNNHMEGHNRNNCQMCPALFTNRKNLVVHMADAHNIVMLADAAFVCSFPGCQRRFVKRSTLHRHLQLRHTSMGQLVCITCGTFCESETEYKAHTETHKQWACEECSEKFTRRQQYLVHMTSHETSKYKCITCDQVLPTKARVLEHRKDGHQVEGLSVDFACDKCDQRFHTSAELRDHSHIHKPPGTISCLYCYKTFSTKKICHSHMRNQHGMAVGNGYEASLVCEQCGKQFRSPSLLAKHLKGVHNEKVYTCSFCDHTSNNEVNMKRHRALHTSQEQQYVCDQCGASFQALSTLKDHNLFVHSDERNFICEVCNKSFKRRNDLRRHSRSHSSERTYVCHCKQSYKFMSHLRRHQEAAHKSVPNSRKVQRLVPDGSGNLIEKEKPVKEKKSSRDKKGTAARADVVEQYVDKPVDALQQDDRGVHLISVNEDDQVVGLVPDIPMTDQHVDPYSLQVTYDGLNYSDPKTQLVYTTPPPASHVMPLQLSQFELVEPIPYDTETVMDMSTTSHTDLNNPHGSMLMSIAQSETSAQPVMTLITGLEHNTLFTTQAEIGTMTEHSSVYSDSLLHHTHSSVSHGKPDDGYAETHVLDPKTSQADISTMTDMYSVYESPSNMCVTPHHHHHHQPHHELTSLNYPLDPCHSILLPPDQWHLHPEATSNLAQYSTC</sequence>
<feature type="domain" description="C2H2-type" evidence="11">
    <location>
        <begin position="620"/>
        <end position="648"/>
    </location>
</feature>
<keyword evidence="3" id="KW-0677">Repeat</keyword>
<dbReference type="InterPro" id="IPR036236">
    <property type="entry name" value="Znf_C2H2_sf"/>
</dbReference>
<feature type="domain" description="C2H2-type" evidence="11">
    <location>
        <begin position="563"/>
        <end position="591"/>
    </location>
</feature>
<keyword evidence="2" id="KW-0479">Metal-binding</keyword>
<organism evidence="12 13">
    <name type="scientific">Megalurothrips usitatus</name>
    <name type="common">bean blossom thrips</name>
    <dbReference type="NCBI Taxonomy" id="439358"/>
    <lineage>
        <taxon>Eukaryota</taxon>
        <taxon>Metazoa</taxon>
        <taxon>Ecdysozoa</taxon>
        <taxon>Arthropoda</taxon>
        <taxon>Hexapoda</taxon>
        <taxon>Insecta</taxon>
        <taxon>Pterygota</taxon>
        <taxon>Neoptera</taxon>
        <taxon>Paraneoptera</taxon>
        <taxon>Thysanoptera</taxon>
        <taxon>Terebrantia</taxon>
        <taxon>Thripoidea</taxon>
        <taxon>Thripidae</taxon>
        <taxon>Megalurothrips</taxon>
    </lineage>
</organism>
<comment type="caution">
    <text evidence="12">The sequence shown here is derived from an EMBL/GenBank/DDBJ whole genome shotgun (WGS) entry which is preliminary data.</text>
</comment>
<accession>A0AAV7Y334</accession>